<proteinExistence type="predicted"/>
<dbReference type="Pfam" id="PF24863">
    <property type="entry name" value="zf-CCCH_Mcm10"/>
    <property type="match status" value="1"/>
</dbReference>
<evidence type="ECO:0000256" key="1">
    <source>
        <dbReference type="SAM" id="MobiDB-lite"/>
    </source>
</evidence>
<keyword evidence="3" id="KW-1185">Reference proteome</keyword>
<gene>
    <name evidence="2" type="ORF">TELCIR_23655</name>
</gene>
<dbReference type="OrthoDB" id="273123at2759"/>
<feature type="compositionally biased region" description="Polar residues" evidence="1">
    <location>
        <begin position="1"/>
        <end position="14"/>
    </location>
</feature>
<feature type="non-terminal residue" evidence="2">
    <location>
        <position position="219"/>
    </location>
</feature>
<feature type="compositionally biased region" description="Basic and acidic residues" evidence="1">
    <location>
        <begin position="130"/>
        <end position="147"/>
    </location>
</feature>
<feature type="compositionally biased region" description="Basic and acidic residues" evidence="1">
    <location>
        <begin position="16"/>
        <end position="25"/>
    </location>
</feature>
<accession>A0A2G9TAQ6</accession>
<organism evidence="2 3">
    <name type="scientific">Teladorsagia circumcincta</name>
    <name type="common">Brown stomach worm</name>
    <name type="synonym">Ostertagia circumcincta</name>
    <dbReference type="NCBI Taxonomy" id="45464"/>
    <lineage>
        <taxon>Eukaryota</taxon>
        <taxon>Metazoa</taxon>
        <taxon>Ecdysozoa</taxon>
        <taxon>Nematoda</taxon>
        <taxon>Chromadorea</taxon>
        <taxon>Rhabditida</taxon>
        <taxon>Rhabditina</taxon>
        <taxon>Rhabditomorpha</taxon>
        <taxon>Strongyloidea</taxon>
        <taxon>Trichostrongylidae</taxon>
        <taxon>Teladorsagia</taxon>
    </lineage>
</organism>
<sequence length="219" mass="23775">MTSNIRPTQSNIIRSSELKTTTKTEEKEALKEIINERAQMFGARNLKLLNDSKKGGSGKSAPKAATSSMADFIKSQAGTSNGGALHAPKLGYGLCGEKNINLGVTSLRGRSVSTNDPARLRAISILKRTKEQSTVESKSAKRQREDSSETASPKRSRLTPLDNKVDLDALLKKKSMHDSQANKAQGLMAQKHLDTLEAKEKVETFVTSCMSVKDVKVVS</sequence>
<dbReference type="EMBL" id="KZ390382">
    <property type="protein sequence ID" value="PIO54968.1"/>
    <property type="molecule type" value="Genomic_DNA"/>
</dbReference>
<evidence type="ECO:0000313" key="3">
    <source>
        <dbReference type="Proteomes" id="UP000230423"/>
    </source>
</evidence>
<protein>
    <submittedName>
        <fullName evidence="2">Uncharacterized protein</fullName>
    </submittedName>
</protein>
<feature type="region of interest" description="Disordered" evidence="1">
    <location>
        <begin position="130"/>
        <end position="162"/>
    </location>
</feature>
<name>A0A2G9TAQ6_TELCI</name>
<feature type="region of interest" description="Disordered" evidence="1">
    <location>
        <begin position="1"/>
        <end position="25"/>
    </location>
</feature>
<evidence type="ECO:0000313" key="2">
    <source>
        <dbReference type="EMBL" id="PIO54968.1"/>
    </source>
</evidence>
<dbReference type="AlphaFoldDB" id="A0A2G9TAQ6"/>
<dbReference type="Proteomes" id="UP000230423">
    <property type="component" value="Unassembled WGS sequence"/>
</dbReference>
<reference evidence="2 3" key="1">
    <citation type="submission" date="2015-09" db="EMBL/GenBank/DDBJ databases">
        <title>Draft genome of the parasitic nematode Teladorsagia circumcincta isolate WARC Sus (inbred).</title>
        <authorList>
            <person name="Mitreva M."/>
        </authorList>
    </citation>
    <scope>NUCLEOTIDE SEQUENCE [LARGE SCALE GENOMIC DNA]</scope>
    <source>
        <strain evidence="2 3">S</strain>
    </source>
</reference>